<dbReference type="KEGG" id="cre:CHLRE_03g195300v5"/>
<accession>A0A2K3DYL0</accession>
<dbReference type="OrthoDB" id="550014at2759"/>
<keyword evidence="3" id="KW-1185">Reference proteome</keyword>
<proteinExistence type="predicted"/>
<dbReference type="EMBL" id="CM008964">
    <property type="protein sequence ID" value="PNW85623.1"/>
    <property type="molecule type" value="Genomic_DNA"/>
</dbReference>
<feature type="compositionally biased region" description="Pro residues" evidence="1">
    <location>
        <begin position="665"/>
        <end position="678"/>
    </location>
</feature>
<feature type="region of interest" description="Disordered" evidence="1">
    <location>
        <begin position="425"/>
        <end position="451"/>
    </location>
</feature>
<sequence>MAAAHISELVTELQTEYDRSRAFLSALEQSLKESRVDDHRREATADGSELGDVAETEAPESTTTCIAAPPTKPSSLLRGKLARFFSRKESKSTSSSKAVVVDPTAENDANVSRVQGLRRASVVALGDHLEDSCVASGGQSPLAKRSQSFVTRSGNSLAAMPPAPQSAAAMLRATSFRAPAPATISSASQYLLDSSLVPPYPAAATVAVSASQLSLPSVDFRRASFSVARGGGAAGGTGGLPGLGQSSHRHRSSVEAMIGQAPLPSGGSFSGAGSRASVELPYAVAPGAGAATSVPAVTSGTGAGITSNVNSCGTSGASLFKKLQQLNLPISECGVPELLSPVASPRATLLAGSTLFAPGQAATTSQRTQSMQHSPSFQRRSVTSTTSSAQHTFVDGAAAHIASGAMQPTASMADCGADALQLSQAGTGGSSSGASARRSSLHMPPSAAPSLSALRSQSFRHGGVGGSVSRTSTTGPGCGTCATTAAAITNEHADVAPEDNDDDKFGGELDGVEASMLERRVASMGPMPGGAATSLMASLLRRADGAIAASAPPTGGSSGATPNAASGPAMFVGAVDVADVVASGASEADALLSPLPPGGGASGAGSRHVSGAAAFVSVGALCGSPSSRRLTATQLTPPLLVSPVGHRAATLLQSHNSFGHHALSPTPPPAGPLAPQPPHGVLGAAATVDGSQSPAAGGAVASPSYLSQHRRMSFRASSSTTACGTPGSGFSGGAAFVI</sequence>
<dbReference type="Proteomes" id="UP000006906">
    <property type="component" value="Chromosome 3"/>
</dbReference>
<dbReference type="Gramene" id="PNW85623">
    <property type="protein sequence ID" value="PNW85623"/>
    <property type="gene ID" value="CHLRE_03g195300v5"/>
</dbReference>
<dbReference type="PaxDb" id="3055-EDP03304"/>
<gene>
    <name evidence="2" type="ORF">CHLRE_03g195300v5</name>
</gene>
<name>A0A2K3DYL0_CHLRE</name>
<evidence type="ECO:0000256" key="1">
    <source>
        <dbReference type="SAM" id="MobiDB-lite"/>
    </source>
</evidence>
<organism evidence="2 3">
    <name type="scientific">Chlamydomonas reinhardtii</name>
    <name type="common">Chlamydomonas smithii</name>
    <dbReference type="NCBI Taxonomy" id="3055"/>
    <lineage>
        <taxon>Eukaryota</taxon>
        <taxon>Viridiplantae</taxon>
        <taxon>Chlorophyta</taxon>
        <taxon>core chlorophytes</taxon>
        <taxon>Chlorophyceae</taxon>
        <taxon>CS clade</taxon>
        <taxon>Chlamydomonadales</taxon>
        <taxon>Chlamydomonadaceae</taxon>
        <taxon>Chlamydomonas</taxon>
    </lineage>
</organism>
<feature type="region of interest" description="Disordered" evidence="1">
    <location>
        <begin position="33"/>
        <end position="72"/>
    </location>
</feature>
<protein>
    <submittedName>
        <fullName evidence="2">Uncharacterized protein</fullName>
    </submittedName>
</protein>
<dbReference type="GeneID" id="5718738"/>
<feature type="compositionally biased region" description="Basic and acidic residues" evidence="1">
    <location>
        <begin position="33"/>
        <end position="44"/>
    </location>
</feature>
<feature type="region of interest" description="Disordered" evidence="1">
    <location>
        <begin position="658"/>
        <end position="680"/>
    </location>
</feature>
<feature type="compositionally biased region" description="Polar residues" evidence="1">
    <location>
        <begin position="361"/>
        <end position="389"/>
    </location>
</feature>
<dbReference type="AlphaFoldDB" id="A0A2K3DYL0"/>
<dbReference type="InParanoid" id="A0A2K3DYL0"/>
<evidence type="ECO:0000313" key="3">
    <source>
        <dbReference type="Proteomes" id="UP000006906"/>
    </source>
</evidence>
<feature type="compositionally biased region" description="Low complexity" evidence="1">
    <location>
        <begin position="432"/>
        <end position="451"/>
    </location>
</feature>
<feature type="region of interest" description="Disordered" evidence="1">
    <location>
        <begin position="360"/>
        <end position="389"/>
    </location>
</feature>
<dbReference type="ExpressionAtlas" id="A0A2K3DYL0">
    <property type="expression patterns" value="differential"/>
</dbReference>
<evidence type="ECO:0000313" key="2">
    <source>
        <dbReference type="EMBL" id="PNW85623.1"/>
    </source>
</evidence>
<dbReference type="RefSeq" id="XP_001693278.2">
    <property type="nucleotide sequence ID" value="XM_001693226.3"/>
</dbReference>
<reference evidence="2 3" key="1">
    <citation type="journal article" date="2007" name="Science">
        <title>The Chlamydomonas genome reveals the evolution of key animal and plant functions.</title>
        <authorList>
            <person name="Merchant S.S."/>
            <person name="Prochnik S.E."/>
            <person name="Vallon O."/>
            <person name="Harris E.H."/>
            <person name="Karpowicz S.J."/>
            <person name="Witman G.B."/>
            <person name="Terry A."/>
            <person name="Salamov A."/>
            <person name="Fritz-Laylin L.K."/>
            <person name="Marechal-Drouard L."/>
            <person name="Marshall W.F."/>
            <person name="Qu L.H."/>
            <person name="Nelson D.R."/>
            <person name="Sanderfoot A.A."/>
            <person name="Spalding M.H."/>
            <person name="Kapitonov V.V."/>
            <person name="Ren Q."/>
            <person name="Ferris P."/>
            <person name="Lindquist E."/>
            <person name="Shapiro H."/>
            <person name="Lucas S.M."/>
            <person name="Grimwood J."/>
            <person name="Schmutz J."/>
            <person name="Cardol P."/>
            <person name="Cerutti H."/>
            <person name="Chanfreau G."/>
            <person name="Chen C.L."/>
            <person name="Cognat V."/>
            <person name="Croft M.T."/>
            <person name="Dent R."/>
            <person name="Dutcher S."/>
            <person name="Fernandez E."/>
            <person name="Fukuzawa H."/>
            <person name="Gonzalez-Ballester D."/>
            <person name="Gonzalez-Halphen D."/>
            <person name="Hallmann A."/>
            <person name="Hanikenne M."/>
            <person name="Hippler M."/>
            <person name="Inwood W."/>
            <person name="Jabbari K."/>
            <person name="Kalanon M."/>
            <person name="Kuras R."/>
            <person name="Lefebvre P.A."/>
            <person name="Lemaire S.D."/>
            <person name="Lobanov A.V."/>
            <person name="Lohr M."/>
            <person name="Manuell A."/>
            <person name="Meier I."/>
            <person name="Mets L."/>
            <person name="Mittag M."/>
            <person name="Mittelmeier T."/>
            <person name="Moroney J.V."/>
            <person name="Moseley J."/>
            <person name="Napoli C."/>
            <person name="Nedelcu A.M."/>
            <person name="Niyogi K."/>
            <person name="Novoselov S.V."/>
            <person name="Paulsen I.T."/>
            <person name="Pazour G."/>
            <person name="Purton S."/>
            <person name="Ral J.P."/>
            <person name="Riano-Pachon D.M."/>
            <person name="Riekhof W."/>
            <person name="Rymarquis L."/>
            <person name="Schroda M."/>
            <person name="Stern D."/>
            <person name="Umen J."/>
            <person name="Willows R."/>
            <person name="Wilson N."/>
            <person name="Zimmer S.L."/>
            <person name="Allmer J."/>
            <person name="Balk J."/>
            <person name="Bisova K."/>
            <person name="Chen C.J."/>
            <person name="Elias M."/>
            <person name="Gendler K."/>
            <person name="Hauser C."/>
            <person name="Lamb M.R."/>
            <person name="Ledford H."/>
            <person name="Long J.C."/>
            <person name="Minagawa J."/>
            <person name="Page M.D."/>
            <person name="Pan J."/>
            <person name="Pootakham W."/>
            <person name="Roje S."/>
            <person name="Rose A."/>
            <person name="Stahlberg E."/>
            <person name="Terauchi A.M."/>
            <person name="Yang P."/>
            <person name="Ball S."/>
            <person name="Bowler C."/>
            <person name="Dieckmann C.L."/>
            <person name="Gladyshev V.N."/>
            <person name="Green P."/>
            <person name="Jorgensen R."/>
            <person name="Mayfield S."/>
            <person name="Mueller-Roeber B."/>
            <person name="Rajamani S."/>
            <person name="Sayre R.T."/>
            <person name="Brokstein P."/>
            <person name="Dubchak I."/>
            <person name="Goodstein D."/>
            <person name="Hornick L."/>
            <person name="Huang Y.W."/>
            <person name="Jhaveri J."/>
            <person name="Luo Y."/>
            <person name="Martinez D."/>
            <person name="Ngau W.C."/>
            <person name="Otillar B."/>
            <person name="Poliakov A."/>
            <person name="Porter A."/>
            <person name="Szajkowski L."/>
            <person name="Werner G."/>
            <person name="Zhou K."/>
            <person name="Grigoriev I.V."/>
            <person name="Rokhsar D.S."/>
            <person name="Grossman A.R."/>
        </authorList>
    </citation>
    <scope>NUCLEOTIDE SEQUENCE [LARGE SCALE GENOMIC DNA]</scope>
    <source>
        <strain evidence="3">CC-503</strain>
    </source>
</reference>